<comment type="caution">
    <text evidence="2">The sequence shown here is derived from an EMBL/GenBank/DDBJ whole genome shotgun (WGS) entry which is preliminary data.</text>
</comment>
<proteinExistence type="predicted"/>
<feature type="transmembrane region" description="Helical" evidence="1">
    <location>
        <begin position="326"/>
        <end position="348"/>
    </location>
</feature>
<keyword evidence="1" id="KW-0812">Transmembrane</keyword>
<keyword evidence="1" id="KW-1133">Transmembrane helix</keyword>
<accession>K9H066</accession>
<keyword evidence="1" id="KW-0472">Membrane</keyword>
<organism evidence="2 3">
    <name type="scientific">Caenispirillum salinarum AK4</name>
    <dbReference type="NCBI Taxonomy" id="1238182"/>
    <lineage>
        <taxon>Bacteria</taxon>
        <taxon>Pseudomonadati</taxon>
        <taxon>Pseudomonadota</taxon>
        <taxon>Alphaproteobacteria</taxon>
        <taxon>Rhodospirillales</taxon>
        <taxon>Novispirillaceae</taxon>
        <taxon>Caenispirillum</taxon>
    </lineage>
</organism>
<dbReference type="RefSeq" id="WP_009540382.1">
    <property type="nucleotide sequence ID" value="NZ_ANHY01000007.1"/>
</dbReference>
<keyword evidence="3" id="KW-1185">Reference proteome</keyword>
<dbReference type="Proteomes" id="UP000009881">
    <property type="component" value="Unassembled WGS sequence"/>
</dbReference>
<evidence type="ECO:0000313" key="3">
    <source>
        <dbReference type="Proteomes" id="UP000009881"/>
    </source>
</evidence>
<evidence type="ECO:0000256" key="1">
    <source>
        <dbReference type="SAM" id="Phobius"/>
    </source>
</evidence>
<dbReference type="AlphaFoldDB" id="K9H066"/>
<reference evidence="2 3" key="1">
    <citation type="journal article" date="2013" name="Genome Announc.">
        <title>Draft Genome Sequence of an Alphaproteobacterium, Caenispirillum salinarum AK4(T), Isolated from a Solar Saltern.</title>
        <authorList>
            <person name="Khatri I."/>
            <person name="Singh A."/>
            <person name="Korpole S."/>
            <person name="Pinnaka A.K."/>
            <person name="Subramanian S."/>
        </authorList>
    </citation>
    <scope>NUCLEOTIDE SEQUENCE [LARGE SCALE GENOMIC DNA]</scope>
    <source>
        <strain evidence="2 3">AK4</strain>
    </source>
</reference>
<dbReference type="EMBL" id="ANHY01000007">
    <property type="protein sequence ID" value="EKV30937.1"/>
    <property type="molecule type" value="Genomic_DNA"/>
</dbReference>
<protein>
    <submittedName>
        <fullName evidence="2">Uncharacterized protein</fullName>
    </submittedName>
</protein>
<sequence>MANIKLVKVRDPETGMYLNHEGKFVRDYAPADCIFRMRDTDGKVSLQHDFERTYLHACGSLKETLEPETGHFEQFHCPETFCTYARFSSAPHGAAAGADQQPEVNLLVEETDELPLEMMPIGNYRVLDDGQVAELKQLANGGGALGQFGRESSQGDEDMANLMRWVGDTPADQQSHLWISGKLKDGAEVQICKRGNASISVIRQKTLSAAGKEAYEQYKLDNPDEEWSVAVEAVVKYTSGNKTFWQNALFFGEQYLVGELIWQAARIVTKLLTKGLTKLFTEIAKRGVMRALTQAEARGLQAAMTQDRWYVKVVSYMGSGSRGARLLAGTFNFIVTAVIFIVIAYFVLPIIFKKQRASFYAYNFTRKQVRVSTAFLDNIPETIQENSAEAPYVLPAMTKAGDWITIDGLPIQADSNVVHAMAFDFENDSTFMQGFGALIMAQDVDNSDNALFASISIPWVADNAINLKVDKASADYKSLYKGMADQRQQQSYVLEGGDVDGQIGINALTGSDNRYTAQVNITKI</sequence>
<gene>
    <name evidence="2" type="ORF">C882_4274</name>
</gene>
<name>K9H066_9PROT</name>
<evidence type="ECO:0000313" key="2">
    <source>
        <dbReference type="EMBL" id="EKV30937.1"/>
    </source>
</evidence>